<name>A0A074ZB80_AURSE</name>
<dbReference type="OrthoDB" id="3778324at2759"/>
<dbReference type="STRING" id="1043005.A0A074ZB80"/>
<keyword evidence="3" id="KW-1185">Reference proteome</keyword>
<evidence type="ECO:0000313" key="3">
    <source>
        <dbReference type="Proteomes" id="UP000030641"/>
    </source>
</evidence>
<organism evidence="2 3">
    <name type="scientific">Aureobasidium subglaciale (strain EXF-2481)</name>
    <name type="common">Aureobasidium pullulans var. subglaciale</name>
    <dbReference type="NCBI Taxonomy" id="1043005"/>
    <lineage>
        <taxon>Eukaryota</taxon>
        <taxon>Fungi</taxon>
        <taxon>Dikarya</taxon>
        <taxon>Ascomycota</taxon>
        <taxon>Pezizomycotina</taxon>
        <taxon>Dothideomycetes</taxon>
        <taxon>Dothideomycetidae</taxon>
        <taxon>Dothideales</taxon>
        <taxon>Saccotheciaceae</taxon>
        <taxon>Aureobasidium</taxon>
    </lineage>
</organism>
<evidence type="ECO:0000313" key="2">
    <source>
        <dbReference type="EMBL" id="KEQ95996.1"/>
    </source>
</evidence>
<dbReference type="InParanoid" id="A0A074ZB80"/>
<dbReference type="HOGENOM" id="CLU_020536_0_0_1"/>
<gene>
    <name evidence="2" type="ORF">AUEXF2481DRAFT_39078</name>
</gene>
<dbReference type="PANTHER" id="PTHR24148:SF64">
    <property type="entry name" value="HETEROKARYON INCOMPATIBILITY DOMAIN-CONTAINING PROTEIN"/>
    <property type="match status" value="1"/>
</dbReference>
<accession>A0A074ZB80</accession>
<dbReference type="Pfam" id="PF06985">
    <property type="entry name" value="HET"/>
    <property type="match status" value="1"/>
</dbReference>
<dbReference type="OMA" id="MGIMGVT"/>
<dbReference type="Proteomes" id="UP000030641">
    <property type="component" value="Unassembled WGS sequence"/>
</dbReference>
<protein>
    <recommendedName>
        <fullName evidence="1">Heterokaryon incompatibility domain-containing protein</fullName>
    </recommendedName>
</protein>
<dbReference type="InterPro" id="IPR010730">
    <property type="entry name" value="HET"/>
</dbReference>
<feature type="domain" description="Heterokaryon incompatibility" evidence="1">
    <location>
        <begin position="57"/>
        <end position="148"/>
    </location>
</feature>
<dbReference type="PANTHER" id="PTHR24148">
    <property type="entry name" value="ANKYRIN REPEAT DOMAIN-CONTAINING PROTEIN 39 HOMOLOG-RELATED"/>
    <property type="match status" value="1"/>
</dbReference>
<sequence length="535" mass="60449">MDVNSMAHCKSHSIKGNRDKYSLATVQHSHFRFIDCAALIEDGLIQILAYPELSEDYVAISYVWRGHRAAFEEPETNFIRVKGGEAADPINVDVLRSACQAAVSAGCNLLWLDQLCIMQTSKIDKVWQITNMYDIYQCCKRCIILPGGLSRLSTLFEPCPWMTRAWTLQEALAPPEVFVLFAWQLGDQSYQANTTIMIEQVEERKSATISLRSYMYATARYSDIANMSSNTSGGVSESNLARTLLNAISFGSQDGPRRSLAILQSSFLRTSSRPVDMVLSIMGLFGVKLDPSAFAPEDRQRAMQDFLRICLQRGDSAYWLGINPERPGGSEISYLPPLPETIVDGAPQIRTVQGGLIESEEHMLGHAKLLTNTPTGVIDASGILRLRTHSSIILYIMSFTKYIEIPEDFAQLGFLVDQADQDTNYRLWKTVHDRGMSGKRSRKIRAQIKSSFTQELQDLIVVEEQRCKVFQAVHVGERHYLGPGEYPTMCYREPNVFFLVQRDANDKNHTWKKIGYGEVSKAVLKRWRFADILLR</sequence>
<dbReference type="AlphaFoldDB" id="A0A074ZB80"/>
<dbReference type="RefSeq" id="XP_013344551.1">
    <property type="nucleotide sequence ID" value="XM_013489097.1"/>
</dbReference>
<dbReference type="EMBL" id="KL584757">
    <property type="protein sequence ID" value="KEQ95996.1"/>
    <property type="molecule type" value="Genomic_DNA"/>
</dbReference>
<reference evidence="2 3" key="1">
    <citation type="journal article" date="2014" name="BMC Genomics">
        <title>Genome sequencing of four Aureobasidium pullulans varieties: biotechnological potential, stress tolerance, and description of new species.</title>
        <authorList>
            <person name="Gostin Ar C."/>
            <person name="Ohm R.A."/>
            <person name="Kogej T."/>
            <person name="Sonjak S."/>
            <person name="Turk M."/>
            <person name="Zajc J."/>
            <person name="Zalar P."/>
            <person name="Grube M."/>
            <person name="Sun H."/>
            <person name="Han J."/>
            <person name="Sharma A."/>
            <person name="Chiniquy J."/>
            <person name="Ngan C.Y."/>
            <person name="Lipzen A."/>
            <person name="Barry K."/>
            <person name="Grigoriev I.V."/>
            <person name="Gunde-Cimerman N."/>
        </authorList>
    </citation>
    <scope>NUCLEOTIDE SEQUENCE [LARGE SCALE GENOMIC DNA]</scope>
    <source>
        <strain evidence="2 3">EXF-2481</strain>
    </source>
</reference>
<proteinExistence type="predicted"/>
<dbReference type="InterPro" id="IPR052895">
    <property type="entry name" value="HetReg/Transcr_Mod"/>
</dbReference>
<dbReference type="GeneID" id="25366283"/>
<evidence type="ECO:0000259" key="1">
    <source>
        <dbReference type="Pfam" id="PF06985"/>
    </source>
</evidence>